<feature type="binding site" evidence="5">
    <location>
        <position position="88"/>
    </location>
    <ligand>
        <name>FAD</name>
        <dbReference type="ChEBI" id="CHEBI:57692"/>
    </ligand>
</feature>
<dbReference type="PANTHER" id="PTHR11552">
    <property type="entry name" value="GLUCOSE-METHANOL-CHOLINE GMC OXIDOREDUCTASE"/>
    <property type="match status" value="1"/>
</dbReference>
<dbReference type="GO" id="GO:0050660">
    <property type="term" value="F:flavin adenine dinucleotide binding"/>
    <property type="evidence" value="ECO:0007669"/>
    <property type="project" value="InterPro"/>
</dbReference>
<evidence type="ECO:0000256" key="3">
    <source>
        <dbReference type="ARBA" id="ARBA00022630"/>
    </source>
</evidence>
<dbReference type="Proteomes" id="UP000019277">
    <property type="component" value="Unassembled WGS sequence"/>
</dbReference>
<dbReference type="InterPro" id="IPR007867">
    <property type="entry name" value="GMC_OxRtase_C"/>
</dbReference>
<evidence type="ECO:0000256" key="4">
    <source>
        <dbReference type="ARBA" id="ARBA00022827"/>
    </source>
</evidence>
<evidence type="ECO:0000256" key="5">
    <source>
        <dbReference type="PIRSR" id="PIRSR000137-2"/>
    </source>
</evidence>
<evidence type="ECO:0000256" key="6">
    <source>
        <dbReference type="RuleBase" id="RU003968"/>
    </source>
</evidence>
<dbReference type="InterPro" id="IPR000172">
    <property type="entry name" value="GMC_OxRdtase_N"/>
</dbReference>
<dbReference type="SUPFAM" id="SSF54373">
    <property type="entry name" value="FAD-linked reductases, C-terminal domain"/>
    <property type="match status" value="1"/>
</dbReference>
<dbReference type="STRING" id="909613.UO65_1864"/>
<dbReference type="PROSITE" id="PS00624">
    <property type="entry name" value="GMC_OXRED_2"/>
    <property type="match status" value="1"/>
</dbReference>
<dbReference type="eggNOG" id="COG2303">
    <property type="taxonomic scope" value="Bacteria"/>
</dbReference>
<dbReference type="SUPFAM" id="SSF51905">
    <property type="entry name" value="FAD/NAD(P)-binding domain"/>
    <property type="match status" value="1"/>
</dbReference>
<comment type="cofactor">
    <cofactor evidence="1 5">
        <name>FAD</name>
        <dbReference type="ChEBI" id="CHEBI:57692"/>
    </cofactor>
</comment>
<feature type="binding site" evidence="5">
    <location>
        <position position="443"/>
    </location>
    <ligand>
        <name>substrate</name>
    </ligand>
</feature>
<evidence type="ECO:0000313" key="9">
    <source>
        <dbReference type="EMBL" id="EWC62830.1"/>
    </source>
</evidence>
<evidence type="ECO:0000259" key="7">
    <source>
        <dbReference type="PROSITE" id="PS00623"/>
    </source>
</evidence>
<reference evidence="9 10" key="1">
    <citation type="journal article" date="2014" name="Genome Announc.">
        <title>Draft Genome Sequence of the Antitrypanosomally Active Sponge-Associated Bacterium Actinokineospora sp. Strain EG49.</title>
        <authorList>
            <person name="Harjes J."/>
            <person name="Ryu T."/>
            <person name="Abdelmohsen U.R."/>
            <person name="Moitinho-Silva L."/>
            <person name="Horn H."/>
            <person name="Ravasi T."/>
            <person name="Hentschel U."/>
        </authorList>
    </citation>
    <scope>NUCLEOTIDE SEQUENCE [LARGE SCALE GENOMIC DNA]</scope>
    <source>
        <strain evidence="9 10">EG49</strain>
    </source>
</reference>
<dbReference type="InterPro" id="IPR012132">
    <property type="entry name" value="GMC_OxRdtase"/>
</dbReference>
<feature type="domain" description="Glucose-methanol-choline oxidoreductase N-terminal" evidence="7">
    <location>
        <begin position="86"/>
        <end position="109"/>
    </location>
</feature>
<sequence>MTGSTAQDRSHDVIVVGAGSAGCVVARRMVDRGARVLLLEAGGRDTDETIHDPRRFGELWFGPRDWAYRTDPQEHAAGRRLHWPRGRVVGGSGSLNAMVYARGAAADYDHWAYLGNDGWAWDDVLPVYRDIEDFDAGASELHGTGGPLPVLSKYATDPIHDALVDAAVETGIGYNPDYNSGVPDGVSRVQFTISGGRRASSAVAYLQPVYDNPNLVVETDARASRLLFDGTRCVGVEYVRDGQVRRATAAEVVVSAGAVESPKLLMLSGIGDAEHLRSVGVAPLVHLPGVGRNLHDHVLVPVVFTTERDPGRPSAGLGPAQTHLFWRSRPGLAVPDVQPLHFPVPMYPEGATGPMRGFTLQAGLVRPTSRGSIRLSGSAATDELRIDPNTLGTDADLRALTAAVELCREIGAAPGLRAEWGSVEAHPGAEDLDTYVRRTVSTYHHQVGTCKMGVDADAVVDPRLRVRGVDGLTVADASIFPAVTTGNTHAPALLAGERAAAFLGAAS</sequence>
<keyword evidence="3 6" id="KW-0285">Flavoprotein</keyword>
<feature type="domain" description="Glucose-methanol-choline oxidoreductase N-terminal" evidence="8">
    <location>
        <begin position="257"/>
        <end position="271"/>
    </location>
</feature>
<gene>
    <name evidence="9" type="ORF">UO65_1864</name>
</gene>
<dbReference type="RefSeq" id="WP_052020942.1">
    <property type="nucleotide sequence ID" value="NZ_AYXG01000070.1"/>
</dbReference>
<evidence type="ECO:0000259" key="8">
    <source>
        <dbReference type="PROSITE" id="PS00624"/>
    </source>
</evidence>
<dbReference type="Gene3D" id="3.30.560.10">
    <property type="entry name" value="Glucose Oxidase, domain 3"/>
    <property type="match status" value="1"/>
</dbReference>
<keyword evidence="4 5" id="KW-0274">FAD</keyword>
<dbReference type="PANTHER" id="PTHR11552:SF147">
    <property type="entry name" value="CHOLINE DEHYDROGENASE, MITOCHONDRIAL"/>
    <property type="match status" value="1"/>
</dbReference>
<dbReference type="EMBL" id="AYXG01000070">
    <property type="protein sequence ID" value="EWC62830.1"/>
    <property type="molecule type" value="Genomic_DNA"/>
</dbReference>
<dbReference type="PATRIC" id="fig|909613.9.peg.1876"/>
<evidence type="ECO:0000256" key="1">
    <source>
        <dbReference type="ARBA" id="ARBA00001974"/>
    </source>
</evidence>
<dbReference type="AlphaFoldDB" id="W7IPM8"/>
<name>W7IPM8_9PSEU</name>
<protein>
    <submittedName>
        <fullName evidence="9">Choline dehydrogenase</fullName>
        <ecNumber evidence="9">1.1.99.1</ecNumber>
    </submittedName>
</protein>
<evidence type="ECO:0000313" key="10">
    <source>
        <dbReference type="Proteomes" id="UP000019277"/>
    </source>
</evidence>
<proteinExistence type="inferred from homology"/>
<organism evidence="9 10">
    <name type="scientific">Actinokineospora spheciospongiae</name>
    <dbReference type="NCBI Taxonomy" id="909613"/>
    <lineage>
        <taxon>Bacteria</taxon>
        <taxon>Bacillati</taxon>
        <taxon>Actinomycetota</taxon>
        <taxon>Actinomycetes</taxon>
        <taxon>Pseudonocardiales</taxon>
        <taxon>Pseudonocardiaceae</taxon>
        <taxon>Actinokineospora</taxon>
    </lineage>
</organism>
<accession>W7IPM8</accession>
<feature type="binding site" evidence="5">
    <location>
        <begin position="96"/>
        <end position="99"/>
    </location>
    <ligand>
        <name>FAD</name>
        <dbReference type="ChEBI" id="CHEBI:57692"/>
    </ligand>
</feature>
<keyword evidence="10" id="KW-1185">Reference proteome</keyword>
<dbReference type="PROSITE" id="PS00623">
    <property type="entry name" value="GMC_OXRED_1"/>
    <property type="match status" value="1"/>
</dbReference>
<comment type="similarity">
    <text evidence="2 6">Belongs to the GMC oxidoreductase family.</text>
</comment>
<comment type="caution">
    <text evidence="9">The sequence shown here is derived from an EMBL/GenBank/DDBJ whole genome shotgun (WGS) entry which is preliminary data.</text>
</comment>
<dbReference type="InterPro" id="IPR036188">
    <property type="entry name" value="FAD/NAD-bd_sf"/>
</dbReference>
<dbReference type="Pfam" id="PF05199">
    <property type="entry name" value="GMC_oxred_C"/>
    <property type="match status" value="1"/>
</dbReference>
<dbReference type="PIRSF" id="PIRSF000137">
    <property type="entry name" value="Alcohol_oxidase"/>
    <property type="match status" value="1"/>
</dbReference>
<dbReference type="Gene3D" id="3.50.50.60">
    <property type="entry name" value="FAD/NAD(P)-binding domain"/>
    <property type="match status" value="1"/>
</dbReference>
<dbReference type="Pfam" id="PF00732">
    <property type="entry name" value="GMC_oxred_N"/>
    <property type="match status" value="1"/>
</dbReference>
<keyword evidence="9" id="KW-0560">Oxidoreductase</keyword>
<dbReference type="EC" id="1.1.99.1" evidence="9"/>
<evidence type="ECO:0000256" key="2">
    <source>
        <dbReference type="ARBA" id="ARBA00010790"/>
    </source>
</evidence>
<dbReference type="GO" id="GO:0008812">
    <property type="term" value="F:choline dehydrogenase activity"/>
    <property type="evidence" value="ECO:0007669"/>
    <property type="project" value="UniProtKB-EC"/>
</dbReference>